<dbReference type="Gene3D" id="3.30.450.20">
    <property type="entry name" value="PAS domain"/>
    <property type="match status" value="1"/>
</dbReference>
<dbReference type="InterPro" id="IPR000700">
    <property type="entry name" value="PAS-assoc_C"/>
</dbReference>
<name>A0ABU0UX35_ACIBI</name>
<evidence type="ECO:0000259" key="2">
    <source>
        <dbReference type="PROSITE" id="PS50883"/>
    </source>
</evidence>
<dbReference type="PROSITE" id="PS50113">
    <property type="entry name" value="PAC"/>
    <property type="match status" value="1"/>
</dbReference>
<proteinExistence type="predicted"/>
<dbReference type="InterPro" id="IPR000014">
    <property type="entry name" value="PAS"/>
</dbReference>
<dbReference type="SUPFAM" id="SSF55785">
    <property type="entry name" value="PYP-like sensor domain (PAS domain)"/>
    <property type="match status" value="1"/>
</dbReference>
<evidence type="ECO:0000259" key="1">
    <source>
        <dbReference type="PROSITE" id="PS50113"/>
    </source>
</evidence>
<dbReference type="PROSITE" id="PS50883">
    <property type="entry name" value="EAL"/>
    <property type="match status" value="1"/>
</dbReference>
<accession>A0ABU0UX35</accession>
<keyword evidence="5" id="KW-1185">Reference proteome</keyword>
<feature type="domain" description="PAC" evidence="1">
    <location>
        <begin position="199"/>
        <end position="251"/>
    </location>
</feature>
<dbReference type="PANTHER" id="PTHR44757">
    <property type="entry name" value="DIGUANYLATE CYCLASE DGCP"/>
    <property type="match status" value="1"/>
</dbReference>
<evidence type="ECO:0000313" key="5">
    <source>
        <dbReference type="Proteomes" id="UP001233360"/>
    </source>
</evidence>
<dbReference type="InterPro" id="IPR000160">
    <property type="entry name" value="GGDEF_dom"/>
</dbReference>
<dbReference type="PANTHER" id="PTHR44757:SF2">
    <property type="entry name" value="BIOFILM ARCHITECTURE MAINTENANCE PROTEIN MBAA"/>
    <property type="match status" value="1"/>
</dbReference>
<feature type="domain" description="GGDEF" evidence="3">
    <location>
        <begin position="283"/>
        <end position="421"/>
    </location>
</feature>
<dbReference type="InterPro" id="IPR029787">
    <property type="entry name" value="Nucleotide_cyclase"/>
</dbReference>
<dbReference type="PROSITE" id="PS50887">
    <property type="entry name" value="GGDEF"/>
    <property type="match status" value="1"/>
</dbReference>
<dbReference type="Gene3D" id="3.30.70.270">
    <property type="match status" value="1"/>
</dbReference>
<dbReference type="SUPFAM" id="SSF55073">
    <property type="entry name" value="Nucleotide cyclase"/>
    <property type="match status" value="1"/>
</dbReference>
<feature type="domain" description="EAL" evidence="2">
    <location>
        <begin position="430"/>
        <end position="676"/>
    </location>
</feature>
<dbReference type="NCBIfam" id="TIGR00254">
    <property type="entry name" value="GGDEF"/>
    <property type="match status" value="1"/>
</dbReference>
<dbReference type="CDD" id="cd00130">
    <property type="entry name" value="PAS"/>
    <property type="match status" value="1"/>
</dbReference>
<dbReference type="Pfam" id="PF13426">
    <property type="entry name" value="PAS_9"/>
    <property type="match status" value="1"/>
</dbReference>
<dbReference type="SMART" id="SM00052">
    <property type="entry name" value="EAL"/>
    <property type="match status" value="1"/>
</dbReference>
<dbReference type="NCBIfam" id="TIGR00229">
    <property type="entry name" value="sensory_box"/>
    <property type="match status" value="1"/>
</dbReference>
<dbReference type="SMART" id="SM00086">
    <property type="entry name" value="PAC"/>
    <property type="match status" value="1"/>
</dbReference>
<dbReference type="SMART" id="SM00267">
    <property type="entry name" value="GGDEF"/>
    <property type="match status" value="1"/>
</dbReference>
<dbReference type="InterPro" id="IPR035919">
    <property type="entry name" value="EAL_sf"/>
</dbReference>
<dbReference type="InterPro" id="IPR052155">
    <property type="entry name" value="Biofilm_reg_signaling"/>
</dbReference>
<dbReference type="SUPFAM" id="SSF141868">
    <property type="entry name" value="EAL domain-like"/>
    <property type="match status" value="1"/>
</dbReference>
<dbReference type="InterPro" id="IPR043128">
    <property type="entry name" value="Rev_trsase/Diguanyl_cyclase"/>
</dbReference>
<dbReference type="RefSeq" id="WP_307003516.1">
    <property type="nucleotide sequence ID" value="NZ_JAUTBK010000002.1"/>
</dbReference>
<evidence type="ECO:0000313" key="4">
    <source>
        <dbReference type="EMBL" id="MDQ1209122.1"/>
    </source>
</evidence>
<dbReference type="Pfam" id="PF00563">
    <property type="entry name" value="EAL"/>
    <property type="match status" value="1"/>
</dbReference>
<evidence type="ECO:0000259" key="3">
    <source>
        <dbReference type="PROSITE" id="PS50887"/>
    </source>
</evidence>
<dbReference type="InterPro" id="IPR001633">
    <property type="entry name" value="EAL_dom"/>
</dbReference>
<dbReference type="Proteomes" id="UP001233360">
    <property type="component" value="Unassembled WGS sequence"/>
</dbReference>
<sequence length="676" mass="77752">MKNIFNLENTVNSVTYLNQDLTFRWGNLSFFESIGKKVSEIQNIPILEIIPHDWCKHIQPLLAPALEGHAAQISWQSPSLDTFISYKTVFVAPQYSIDQKIDGILISVFELTEQLSIHQQLEKILKDFENYKLAIDAHSIVAITDNRGVITHVNEKFCDISQYEYYELVGTTHKIINSGFHPRSFFKQMWKTIAQGNIWKGEICNRTKQGKLYWVDTTIVPLKDNDGLLKNYISIRTDITQLKSSEDHAKYMALYDELTGLPNRRYVKDRLKKVIELSKESQHHSAILMMDLDNFKTVNDTLGHDYGDNLLKMVANRVKKCVRETETIARLGGDELLIILSNLSENEEIAQAQAQAIAERISNSIYQPFNLENQVIQTSVSIGIFVFNDASIPQNELLKYADMALYQAKANGKNCICTFDPLMEQNVISRASLLSDLRQALIRDEFELYYQPIVDQHKKIIGYEALLRWIHPVRGLILPGEFIEQAEKSDLIHLIGNRVLMMACQQLYQWSQNPDSAHWTLSVNISVQQFRKSDFEENIIQIIQDSKANPYRLRLELTESMFYTDMQSSIEKMKKLIEIGVRFSMDDFGTGYSSLNYLKLLPLDQLKIDRSFVKNMVDNSRDIAIVNTIINLAHILDLNVVAEGVETEEQFICLTQNQCFTFQGYLFGRPLPIDSI</sequence>
<dbReference type="Pfam" id="PF00990">
    <property type="entry name" value="GGDEF"/>
    <property type="match status" value="1"/>
</dbReference>
<protein>
    <submittedName>
        <fullName evidence="4">Diguanylate cyclase (GGDEF)-like protein/PAS domain S-box-containing protein</fullName>
    </submittedName>
</protein>
<reference evidence="4 5" key="1">
    <citation type="submission" date="2023-07" db="EMBL/GenBank/DDBJ databases">
        <title>Functional and genomic diversity of the sorghum phyllosphere microbiome.</title>
        <authorList>
            <person name="Shade A."/>
        </authorList>
    </citation>
    <scope>NUCLEOTIDE SEQUENCE [LARGE SCALE GENOMIC DNA]</scope>
    <source>
        <strain evidence="4 5">SORGH_AS_0887</strain>
    </source>
</reference>
<dbReference type="InterPro" id="IPR035965">
    <property type="entry name" value="PAS-like_dom_sf"/>
</dbReference>
<dbReference type="InterPro" id="IPR001610">
    <property type="entry name" value="PAC"/>
</dbReference>
<dbReference type="CDD" id="cd01948">
    <property type="entry name" value="EAL"/>
    <property type="match status" value="1"/>
</dbReference>
<comment type="caution">
    <text evidence="4">The sequence shown here is derived from an EMBL/GenBank/DDBJ whole genome shotgun (WGS) entry which is preliminary data.</text>
</comment>
<dbReference type="Gene3D" id="3.20.20.450">
    <property type="entry name" value="EAL domain"/>
    <property type="match status" value="1"/>
</dbReference>
<organism evidence="4 5">
    <name type="scientific">Acinetobacter baylyi</name>
    <dbReference type="NCBI Taxonomy" id="202950"/>
    <lineage>
        <taxon>Bacteria</taxon>
        <taxon>Pseudomonadati</taxon>
        <taxon>Pseudomonadota</taxon>
        <taxon>Gammaproteobacteria</taxon>
        <taxon>Moraxellales</taxon>
        <taxon>Moraxellaceae</taxon>
        <taxon>Acinetobacter</taxon>
    </lineage>
</organism>
<dbReference type="CDD" id="cd01949">
    <property type="entry name" value="GGDEF"/>
    <property type="match status" value="1"/>
</dbReference>
<gene>
    <name evidence="4" type="ORF">QE380_002045</name>
</gene>
<dbReference type="EMBL" id="JAUTBK010000002">
    <property type="protein sequence ID" value="MDQ1209122.1"/>
    <property type="molecule type" value="Genomic_DNA"/>
</dbReference>